<keyword evidence="3 6" id="KW-0812">Transmembrane</keyword>
<feature type="transmembrane region" description="Helical" evidence="6">
    <location>
        <begin position="260"/>
        <end position="278"/>
    </location>
</feature>
<evidence type="ECO:0000256" key="4">
    <source>
        <dbReference type="ARBA" id="ARBA00022989"/>
    </source>
</evidence>
<dbReference type="CDD" id="cd12827">
    <property type="entry name" value="EcCorA_ZntB-like_u2"/>
    <property type="match status" value="1"/>
</dbReference>
<dbReference type="RefSeq" id="WP_230032912.1">
    <property type="nucleotide sequence ID" value="NZ_JAJJMM010000001.1"/>
</dbReference>
<dbReference type="InterPro" id="IPR045863">
    <property type="entry name" value="CorA_TM1_TM2"/>
</dbReference>
<dbReference type="PANTHER" id="PTHR47891:SF2">
    <property type="entry name" value="MAGNESIUM AND COBALT TRANSPORTER"/>
    <property type="match status" value="1"/>
</dbReference>
<keyword evidence="5 6" id="KW-0472">Membrane</keyword>
<dbReference type="PANTHER" id="PTHR47891">
    <property type="entry name" value="TRANSPORTER-RELATED"/>
    <property type="match status" value="1"/>
</dbReference>
<dbReference type="SUPFAM" id="SSF144083">
    <property type="entry name" value="Magnesium transport protein CorA, transmembrane region"/>
    <property type="match status" value="1"/>
</dbReference>
<dbReference type="InterPro" id="IPR002523">
    <property type="entry name" value="MgTranspt_CorA/ZnTranspt_ZntB"/>
</dbReference>
<evidence type="ECO:0000256" key="1">
    <source>
        <dbReference type="ARBA" id="ARBA00004141"/>
    </source>
</evidence>
<evidence type="ECO:0000256" key="6">
    <source>
        <dbReference type="SAM" id="Phobius"/>
    </source>
</evidence>
<accession>A0ABS8M836</accession>
<dbReference type="Proteomes" id="UP001430679">
    <property type="component" value="Unassembled WGS sequence"/>
</dbReference>
<feature type="transmembrane region" description="Helical" evidence="6">
    <location>
        <begin position="290"/>
        <end position="310"/>
    </location>
</feature>
<dbReference type="InterPro" id="IPR047199">
    <property type="entry name" value="CorA-like"/>
</dbReference>
<evidence type="ECO:0000313" key="8">
    <source>
        <dbReference type="Proteomes" id="UP001430679"/>
    </source>
</evidence>
<keyword evidence="8" id="KW-1185">Reference proteome</keyword>
<comment type="subcellular location">
    <subcellularLocation>
        <location evidence="1">Membrane</location>
        <topology evidence="1">Multi-pass membrane protein</topology>
    </subcellularLocation>
</comment>
<comment type="similarity">
    <text evidence="2">Belongs to the CorA metal ion transporter (MIT) (TC 1.A.35) family.</text>
</comment>
<reference evidence="7" key="1">
    <citation type="submission" date="2021-11" db="EMBL/GenBank/DDBJ databases">
        <title>Description of novel Flavobacterium species.</title>
        <authorList>
            <person name="Saticioglu I.B."/>
            <person name="Ay H."/>
            <person name="Altun S."/>
            <person name="Duman M."/>
        </authorList>
    </citation>
    <scope>NUCLEOTIDE SEQUENCE</scope>
    <source>
        <strain evidence="7">F-30</strain>
    </source>
</reference>
<evidence type="ECO:0000256" key="3">
    <source>
        <dbReference type="ARBA" id="ARBA00022692"/>
    </source>
</evidence>
<organism evidence="7 8">
    <name type="scientific">Flavobacterium piscisymbiosum</name>
    <dbReference type="NCBI Taxonomy" id="2893753"/>
    <lineage>
        <taxon>Bacteria</taxon>
        <taxon>Pseudomonadati</taxon>
        <taxon>Bacteroidota</taxon>
        <taxon>Flavobacteriia</taxon>
        <taxon>Flavobacteriales</taxon>
        <taxon>Flavobacteriaceae</taxon>
        <taxon>Flavobacterium</taxon>
    </lineage>
</organism>
<dbReference type="Gene3D" id="3.30.460.20">
    <property type="entry name" value="CorA soluble domain-like"/>
    <property type="match status" value="1"/>
</dbReference>
<name>A0ABS8M836_9FLAO</name>
<comment type="caution">
    <text evidence="7">The sequence shown here is derived from an EMBL/GenBank/DDBJ whole genome shotgun (WGS) entry which is preliminary data.</text>
</comment>
<dbReference type="Pfam" id="PF01544">
    <property type="entry name" value="CorA"/>
    <property type="match status" value="1"/>
</dbReference>
<sequence length="316" mass="36926">MIKPCNFEMKAFYNNNNGLIETKEWTPNCWVNIESPSETEKKYLLEELQIPEAFYNDIEDIDERPRIEIEDGWTLIIMRVPIKSNDVKLPFQTIPMGLIFKEDVCVTISFYKTEIISDFVQYTKRKNIHIKDNFDLVLRLLLSSSVWYLKYLKQINQKIKLAEDNLEKSIKNEELQALLQIEKCLVFFITSLKGNHVLFHRIKNLKAHREHFDPDLLEDVDIELGQAQDTANIYSNILTGMMDAYASVISNNMNNIMKQMTSISIILMIPTLIASLYGMNVPNGLEESKYGFWILLFVSVILSSVGAFLFKRRRWF</sequence>
<dbReference type="Gene3D" id="1.20.58.340">
    <property type="entry name" value="Magnesium transport protein CorA, transmembrane region"/>
    <property type="match status" value="2"/>
</dbReference>
<protein>
    <submittedName>
        <fullName evidence="7">Magnesium transporter CorA family protein</fullName>
    </submittedName>
</protein>
<dbReference type="EMBL" id="JAJJMM010000001">
    <property type="protein sequence ID" value="MCC9061648.1"/>
    <property type="molecule type" value="Genomic_DNA"/>
</dbReference>
<dbReference type="SUPFAM" id="SSF143865">
    <property type="entry name" value="CorA soluble domain-like"/>
    <property type="match status" value="1"/>
</dbReference>
<proteinExistence type="inferred from homology"/>
<gene>
    <name evidence="7" type="ORF">LNP81_01425</name>
</gene>
<dbReference type="InterPro" id="IPR045861">
    <property type="entry name" value="CorA_cytoplasmic_dom"/>
</dbReference>
<evidence type="ECO:0000256" key="2">
    <source>
        <dbReference type="ARBA" id="ARBA00009765"/>
    </source>
</evidence>
<evidence type="ECO:0000313" key="7">
    <source>
        <dbReference type="EMBL" id="MCC9061648.1"/>
    </source>
</evidence>
<evidence type="ECO:0000256" key="5">
    <source>
        <dbReference type="ARBA" id="ARBA00023136"/>
    </source>
</evidence>
<keyword evidence="4 6" id="KW-1133">Transmembrane helix</keyword>